<keyword evidence="9" id="KW-1185">Reference proteome</keyword>
<organism evidence="8 9">
    <name type="scientific">Alkaliphilus serpentinus</name>
    <dbReference type="NCBI Taxonomy" id="1482731"/>
    <lineage>
        <taxon>Bacteria</taxon>
        <taxon>Bacillati</taxon>
        <taxon>Bacillota</taxon>
        <taxon>Clostridia</taxon>
        <taxon>Peptostreptococcales</taxon>
        <taxon>Natronincolaceae</taxon>
        <taxon>Alkaliphilus</taxon>
    </lineage>
</organism>
<dbReference type="PANTHER" id="PTHR33545">
    <property type="entry name" value="UPF0750 MEMBRANE PROTEIN YITT-RELATED"/>
    <property type="match status" value="1"/>
</dbReference>
<evidence type="ECO:0000259" key="7">
    <source>
        <dbReference type="Pfam" id="PF10035"/>
    </source>
</evidence>
<dbReference type="Pfam" id="PF02588">
    <property type="entry name" value="YitT_membrane"/>
    <property type="match status" value="1"/>
</dbReference>
<feature type="transmembrane region" description="Helical" evidence="6">
    <location>
        <begin position="178"/>
        <end position="197"/>
    </location>
</feature>
<keyword evidence="3 6" id="KW-0812">Transmembrane</keyword>
<feature type="transmembrane region" description="Helical" evidence="6">
    <location>
        <begin position="113"/>
        <end position="133"/>
    </location>
</feature>
<dbReference type="InterPro" id="IPR015867">
    <property type="entry name" value="N-reg_PII/ATP_PRibTrfase_C"/>
</dbReference>
<dbReference type="OrthoDB" id="9779786at2"/>
<evidence type="ECO:0000256" key="3">
    <source>
        <dbReference type="ARBA" id="ARBA00022692"/>
    </source>
</evidence>
<gene>
    <name evidence="8" type="ORF">F8153_00425</name>
</gene>
<feature type="domain" description="DUF2179" evidence="7">
    <location>
        <begin position="226"/>
        <end position="280"/>
    </location>
</feature>
<sequence length="287" mass="31260">MMNRRLRTIIEYIGITIGCGFMAISLNFFLEPNTIAPGGVTGLAILLQKLTGIPIDVTNLVMNLPLFITGIMVLGKLFGFKTAYATLTLSGFIRLFLIIFGPEVTITNDLLLSSIYGGVVMGLGLGVIFKYGGTTGGTDLAGAILNHYFPSISTAKMMMFLDLMIVAAAGIIEKNIETALYSVIALYILVKVTDFIVEGMSYSKAFYIISNHPKEIGKKIMEEIGRGVTSLDGRGLYTGTRRDVLLCVVSRVEVAKLKKIVYSIDEKAFIMVTTIHEVLGEGFKEVK</sequence>
<feature type="transmembrane region" description="Helical" evidence="6">
    <location>
        <begin position="82"/>
        <end position="101"/>
    </location>
</feature>
<keyword evidence="5 6" id="KW-0472">Membrane</keyword>
<dbReference type="Pfam" id="PF10035">
    <property type="entry name" value="DUF2179"/>
    <property type="match status" value="1"/>
</dbReference>
<proteinExistence type="predicted"/>
<dbReference type="Proteomes" id="UP000465601">
    <property type="component" value="Unassembled WGS sequence"/>
</dbReference>
<name>A0A833HRU6_9FIRM</name>
<dbReference type="Gene3D" id="3.30.70.120">
    <property type="match status" value="1"/>
</dbReference>
<evidence type="ECO:0000313" key="9">
    <source>
        <dbReference type="Proteomes" id="UP000465601"/>
    </source>
</evidence>
<evidence type="ECO:0000256" key="4">
    <source>
        <dbReference type="ARBA" id="ARBA00022989"/>
    </source>
</evidence>
<evidence type="ECO:0000256" key="6">
    <source>
        <dbReference type="SAM" id="Phobius"/>
    </source>
</evidence>
<dbReference type="PIRSF" id="PIRSF006483">
    <property type="entry name" value="Membrane_protein_YitT"/>
    <property type="match status" value="1"/>
</dbReference>
<protein>
    <submittedName>
        <fullName evidence="8">YitT family protein</fullName>
    </submittedName>
</protein>
<accession>A0A833HRU6</accession>
<feature type="transmembrane region" description="Helical" evidence="6">
    <location>
        <begin position="154"/>
        <end position="172"/>
    </location>
</feature>
<dbReference type="RefSeq" id="WP_151864393.1">
    <property type="nucleotide sequence ID" value="NZ_WBZB01000002.1"/>
</dbReference>
<dbReference type="InterPro" id="IPR051461">
    <property type="entry name" value="UPF0750_membrane"/>
</dbReference>
<dbReference type="EMBL" id="WBZB01000002">
    <property type="protein sequence ID" value="KAB3533576.1"/>
    <property type="molecule type" value="Genomic_DNA"/>
</dbReference>
<reference evidence="8 9" key="1">
    <citation type="submission" date="2019-10" db="EMBL/GenBank/DDBJ databases">
        <title>Alkaliphilus serpentinus sp. nov. and Alkaliphilus pronyensis sp. nov., two novel anaerobic alkaliphilic species isolated from the serpentinized-hosted hydrothermal field of the Prony Bay (New Caledonia).</title>
        <authorList>
            <person name="Postec A."/>
        </authorList>
    </citation>
    <scope>NUCLEOTIDE SEQUENCE [LARGE SCALE GENOMIC DNA]</scope>
    <source>
        <strain evidence="8 9">LacT</strain>
    </source>
</reference>
<comment type="subcellular location">
    <subcellularLocation>
        <location evidence="1">Cell membrane</location>
        <topology evidence="1">Multi-pass membrane protein</topology>
    </subcellularLocation>
</comment>
<dbReference type="PANTHER" id="PTHR33545:SF5">
    <property type="entry name" value="UPF0750 MEMBRANE PROTEIN YITT"/>
    <property type="match status" value="1"/>
</dbReference>
<feature type="transmembrane region" description="Helical" evidence="6">
    <location>
        <begin position="12"/>
        <end position="30"/>
    </location>
</feature>
<evidence type="ECO:0000256" key="5">
    <source>
        <dbReference type="ARBA" id="ARBA00023136"/>
    </source>
</evidence>
<keyword evidence="2" id="KW-1003">Cell membrane</keyword>
<dbReference type="InterPro" id="IPR019264">
    <property type="entry name" value="DUF2179"/>
</dbReference>
<comment type="caution">
    <text evidence="8">The sequence shown here is derived from an EMBL/GenBank/DDBJ whole genome shotgun (WGS) entry which is preliminary data.</text>
</comment>
<evidence type="ECO:0000313" key="8">
    <source>
        <dbReference type="EMBL" id="KAB3533576.1"/>
    </source>
</evidence>
<dbReference type="GO" id="GO:0005886">
    <property type="term" value="C:plasma membrane"/>
    <property type="evidence" value="ECO:0007669"/>
    <property type="project" value="UniProtKB-SubCell"/>
</dbReference>
<evidence type="ECO:0000256" key="2">
    <source>
        <dbReference type="ARBA" id="ARBA00022475"/>
    </source>
</evidence>
<evidence type="ECO:0000256" key="1">
    <source>
        <dbReference type="ARBA" id="ARBA00004651"/>
    </source>
</evidence>
<dbReference type="InterPro" id="IPR003740">
    <property type="entry name" value="YitT"/>
</dbReference>
<dbReference type="CDD" id="cd16380">
    <property type="entry name" value="YitT_C"/>
    <property type="match status" value="1"/>
</dbReference>
<keyword evidence="4 6" id="KW-1133">Transmembrane helix</keyword>
<dbReference type="AlphaFoldDB" id="A0A833HRU6"/>